<feature type="compositionally biased region" description="Basic and acidic residues" evidence="1">
    <location>
        <begin position="10"/>
        <end position="21"/>
    </location>
</feature>
<reference evidence="2 3" key="1">
    <citation type="journal article" date="2019" name="Commun. Biol.">
        <title>The bagworm genome reveals a unique fibroin gene that provides high tensile strength.</title>
        <authorList>
            <person name="Kono N."/>
            <person name="Nakamura H."/>
            <person name="Ohtoshi R."/>
            <person name="Tomita M."/>
            <person name="Numata K."/>
            <person name="Arakawa K."/>
        </authorList>
    </citation>
    <scope>NUCLEOTIDE SEQUENCE [LARGE SCALE GENOMIC DNA]</scope>
</reference>
<feature type="region of interest" description="Disordered" evidence="1">
    <location>
        <begin position="1"/>
        <end position="21"/>
    </location>
</feature>
<keyword evidence="3" id="KW-1185">Reference proteome</keyword>
<evidence type="ECO:0000256" key="1">
    <source>
        <dbReference type="SAM" id="MobiDB-lite"/>
    </source>
</evidence>
<dbReference type="EMBL" id="BGZK01000319">
    <property type="protein sequence ID" value="GBP36484.1"/>
    <property type="molecule type" value="Genomic_DNA"/>
</dbReference>
<comment type="caution">
    <text evidence="2">The sequence shown here is derived from an EMBL/GenBank/DDBJ whole genome shotgun (WGS) entry which is preliminary data.</text>
</comment>
<accession>A0A4C1VEV8</accession>
<dbReference type="Proteomes" id="UP000299102">
    <property type="component" value="Unassembled WGS sequence"/>
</dbReference>
<proteinExistence type="predicted"/>
<evidence type="ECO:0000313" key="2">
    <source>
        <dbReference type="EMBL" id="GBP36484.1"/>
    </source>
</evidence>
<feature type="compositionally biased region" description="Pro residues" evidence="1">
    <location>
        <begin position="74"/>
        <end position="87"/>
    </location>
</feature>
<organism evidence="2 3">
    <name type="scientific">Eumeta variegata</name>
    <name type="common">Bagworm moth</name>
    <name type="synonym">Eumeta japonica</name>
    <dbReference type="NCBI Taxonomy" id="151549"/>
    <lineage>
        <taxon>Eukaryota</taxon>
        <taxon>Metazoa</taxon>
        <taxon>Ecdysozoa</taxon>
        <taxon>Arthropoda</taxon>
        <taxon>Hexapoda</taxon>
        <taxon>Insecta</taxon>
        <taxon>Pterygota</taxon>
        <taxon>Neoptera</taxon>
        <taxon>Endopterygota</taxon>
        <taxon>Lepidoptera</taxon>
        <taxon>Glossata</taxon>
        <taxon>Ditrysia</taxon>
        <taxon>Tineoidea</taxon>
        <taxon>Psychidae</taxon>
        <taxon>Oiketicinae</taxon>
        <taxon>Eumeta</taxon>
    </lineage>
</organism>
<feature type="region of interest" description="Disordered" evidence="1">
    <location>
        <begin position="58"/>
        <end position="87"/>
    </location>
</feature>
<gene>
    <name evidence="2" type="ORF">EVAR_8317_1</name>
</gene>
<name>A0A4C1VEV8_EUMVA</name>
<dbReference type="AlphaFoldDB" id="A0A4C1VEV8"/>
<protein>
    <submittedName>
        <fullName evidence="2">Uncharacterized protein</fullName>
    </submittedName>
</protein>
<evidence type="ECO:0000313" key="3">
    <source>
        <dbReference type="Proteomes" id="UP000299102"/>
    </source>
</evidence>
<sequence length="87" mass="9860">MPTRVNAATSRKDRHDNRGTRKRHFAFENLRKSQPVAYQRFKSSHFFIALSRDKRACEPPEGADLHGAWDTIHPPAPPAPPAPPHGR</sequence>